<name>A0A3A8QPK4_9BACT</name>
<organism evidence="4 5">
    <name type="scientific">Corallococcus llansteffanensis</name>
    <dbReference type="NCBI Taxonomy" id="2316731"/>
    <lineage>
        <taxon>Bacteria</taxon>
        <taxon>Pseudomonadati</taxon>
        <taxon>Myxococcota</taxon>
        <taxon>Myxococcia</taxon>
        <taxon>Myxococcales</taxon>
        <taxon>Cystobacterineae</taxon>
        <taxon>Myxococcaceae</taxon>
        <taxon>Corallococcus</taxon>
    </lineage>
</organism>
<dbReference type="Gene3D" id="3.30.300.30">
    <property type="match status" value="1"/>
</dbReference>
<dbReference type="SUPFAM" id="SSF56801">
    <property type="entry name" value="Acetyl-CoA synthetase-like"/>
    <property type="match status" value="1"/>
</dbReference>
<reference evidence="5" key="1">
    <citation type="submission" date="2018-09" db="EMBL/GenBank/DDBJ databases">
        <authorList>
            <person name="Livingstone P.G."/>
            <person name="Whitworth D.E."/>
        </authorList>
    </citation>
    <scope>NUCLEOTIDE SEQUENCE [LARGE SCALE GENOMIC DNA]</scope>
    <source>
        <strain evidence="5">CA051B</strain>
    </source>
</reference>
<dbReference type="PANTHER" id="PTHR45527">
    <property type="entry name" value="NONRIBOSOMAL PEPTIDE SYNTHETASE"/>
    <property type="match status" value="1"/>
</dbReference>
<dbReference type="Gene3D" id="3.40.50.12780">
    <property type="entry name" value="N-terminal domain of ligase-like"/>
    <property type="match status" value="1"/>
</dbReference>
<dbReference type="EMBL" id="RAWB01000008">
    <property type="protein sequence ID" value="RKH68295.1"/>
    <property type="molecule type" value="Genomic_DNA"/>
</dbReference>
<dbReference type="InterPro" id="IPR020845">
    <property type="entry name" value="AMP-binding_CS"/>
</dbReference>
<comment type="caution">
    <text evidence="4">The sequence shown here is derived from an EMBL/GenBank/DDBJ whole genome shotgun (WGS) entry which is preliminary data.</text>
</comment>
<dbReference type="GO" id="GO:0031177">
    <property type="term" value="F:phosphopantetheine binding"/>
    <property type="evidence" value="ECO:0007669"/>
    <property type="project" value="TreeGrafter"/>
</dbReference>
<evidence type="ECO:0000313" key="5">
    <source>
        <dbReference type="Proteomes" id="UP000272888"/>
    </source>
</evidence>
<keyword evidence="5" id="KW-1185">Reference proteome</keyword>
<dbReference type="InterPro" id="IPR045851">
    <property type="entry name" value="AMP-bd_C_sf"/>
</dbReference>
<accession>A0A3A8QPK4</accession>
<dbReference type="Pfam" id="PF00501">
    <property type="entry name" value="AMP-binding"/>
    <property type="match status" value="1"/>
</dbReference>
<dbReference type="InterPro" id="IPR042099">
    <property type="entry name" value="ANL_N_sf"/>
</dbReference>
<protein>
    <submittedName>
        <fullName evidence="4">Amino acid adenylation domain-containing protein</fullName>
    </submittedName>
</protein>
<dbReference type="PROSITE" id="PS00455">
    <property type="entry name" value="AMP_BINDING"/>
    <property type="match status" value="1"/>
</dbReference>
<feature type="domain" description="AMP-binding enzyme C-terminal" evidence="3">
    <location>
        <begin position="482"/>
        <end position="555"/>
    </location>
</feature>
<dbReference type="InterPro" id="IPR010071">
    <property type="entry name" value="AA_adenyl_dom"/>
</dbReference>
<evidence type="ECO:0000256" key="1">
    <source>
        <dbReference type="SAM" id="MobiDB-lite"/>
    </source>
</evidence>
<dbReference type="Proteomes" id="UP000272888">
    <property type="component" value="Unassembled WGS sequence"/>
</dbReference>
<dbReference type="InterPro" id="IPR025110">
    <property type="entry name" value="AMP-bd_C"/>
</dbReference>
<evidence type="ECO:0000313" key="4">
    <source>
        <dbReference type="EMBL" id="RKH68295.1"/>
    </source>
</evidence>
<dbReference type="PANTHER" id="PTHR45527:SF1">
    <property type="entry name" value="FATTY ACID SYNTHASE"/>
    <property type="match status" value="1"/>
</dbReference>
<feature type="region of interest" description="Disordered" evidence="1">
    <location>
        <begin position="1"/>
        <end position="20"/>
    </location>
</feature>
<dbReference type="AlphaFoldDB" id="A0A3A8QPK4"/>
<dbReference type="CDD" id="cd05930">
    <property type="entry name" value="A_NRPS"/>
    <property type="match status" value="1"/>
</dbReference>
<gene>
    <name evidence="4" type="ORF">D7V93_01635</name>
</gene>
<proteinExistence type="predicted"/>
<feature type="domain" description="AMP-dependent synthetase/ligase" evidence="2">
    <location>
        <begin position="74"/>
        <end position="427"/>
    </location>
</feature>
<dbReference type="Pfam" id="PF13193">
    <property type="entry name" value="AMP-binding_C"/>
    <property type="match status" value="1"/>
</dbReference>
<dbReference type="NCBIfam" id="TIGR01733">
    <property type="entry name" value="AA-adenyl-dom"/>
    <property type="match status" value="1"/>
</dbReference>
<evidence type="ECO:0000259" key="3">
    <source>
        <dbReference type="Pfam" id="PF13193"/>
    </source>
</evidence>
<dbReference type="GO" id="GO:0005737">
    <property type="term" value="C:cytoplasm"/>
    <property type="evidence" value="ECO:0007669"/>
    <property type="project" value="TreeGrafter"/>
</dbReference>
<dbReference type="GO" id="GO:0044550">
    <property type="term" value="P:secondary metabolite biosynthetic process"/>
    <property type="evidence" value="ECO:0007669"/>
    <property type="project" value="TreeGrafter"/>
</dbReference>
<dbReference type="GO" id="GO:0043041">
    <property type="term" value="P:amino acid activation for nonribosomal peptide biosynthetic process"/>
    <property type="evidence" value="ECO:0007669"/>
    <property type="project" value="TreeGrafter"/>
</dbReference>
<sequence length="593" mass="65356">MRGSSLPAGANTSCSSPPPTGTWPTCCCRPNDIPPGLQLGGGPRSSVVDAARRRVRMTRIETQKTLADILETGLRAHPDRIAVDALQRSLTFAELDALSGALAQQFQQRWDVRRGDRVVVLAQKSLEIVAAAIAIWRAGAVYVPIDVQNPAKRTEYILQSVKPKLVISSQAALDRFAQVLGDLPTLSYEAISALPRHAGAPVDPPVGLEGDDDCMIIHTSGSTGHPKGAVLQHRSTLVYFHNHNEYLGFGQDSRGMNNGPFHFDVAIQDTFLPLYFGATVLLHGDLFLSRVMASLIEKKEITHLIAVSSVLDLISKDEACMEGLRHSRLQVLVTGGELCDPKLINRWLTLKPDLKVLYGYGPTECNSLCTTYVVRQPDPQRTRPYPIGKPFTGMKAVLLDEDRQVIHAPQTTGVLAMAGPQLMKGYWDLPEETQKALIEFEGERFYVTGDRCHWDEEGNLHFDGRNDTEVKLRGRRINLNEIRDALLAHPQVRYAVVNTVVQDGVAELFSFVYSDPPATPTHAELEAWLKERVPGYMMPRYICLANGLPRTSTAKVSERDIVSSVVGVIAKDPSKTHLVLDAQGGFDNPIQVR</sequence>
<dbReference type="InterPro" id="IPR000873">
    <property type="entry name" value="AMP-dep_synth/lig_dom"/>
</dbReference>
<evidence type="ECO:0000259" key="2">
    <source>
        <dbReference type="Pfam" id="PF00501"/>
    </source>
</evidence>